<dbReference type="EMBL" id="MU158027">
    <property type="protein sequence ID" value="KAF9521555.1"/>
    <property type="molecule type" value="Genomic_DNA"/>
</dbReference>
<organism evidence="1 2">
    <name type="scientific">Crepidotus variabilis</name>
    <dbReference type="NCBI Taxonomy" id="179855"/>
    <lineage>
        <taxon>Eukaryota</taxon>
        <taxon>Fungi</taxon>
        <taxon>Dikarya</taxon>
        <taxon>Basidiomycota</taxon>
        <taxon>Agaricomycotina</taxon>
        <taxon>Agaricomycetes</taxon>
        <taxon>Agaricomycetidae</taxon>
        <taxon>Agaricales</taxon>
        <taxon>Agaricineae</taxon>
        <taxon>Crepidotaceae</taxon>
        <taxon>Crepidotus</taxon>
    </lineage>
</organism>
<dbReference type="OrthoDB" id="3200752at2759"/>
<protein>
    <submittedName>
        <fullName evidence="1">Uncharacterized protein</fullName>
    </submittedName>
</protein>
<dbReference type="AlphaFoldDB" id="A0A9P6JHU5"/>
<evidence type="ECO:0000313" key="1">
    <source>
        <dbReference type="EMBL" id="KAF9521555.1"/>
    </source>
</evidence>
<keyword evidence="2" id="KW-1185">Reference proteome</keyword>
<proteinExistence type="predicted"/>
<comment type="caution">
    <text evidence="1">The sequence shown here is derived from an EMBL/GenBank/DDBJ whole genome shotgun (WGS) entry which is preliminary data.</text>
</comment>
<feature type="non-terminal residue" evidence="1">
    <location>
        <position position="181"/>
    </location>
</feature>
<name>A0A9P6JHU5_9AGAR</name>
<evidence type="ECO:0000313" key="2">
    <source>
        <dbReference type="Proteomes" id="UP000807306"/>
    </source>
</evidence>
<reference evidence="1" key="1">
    <citation type="submission" date="2020-11" db="EMBL/GenBank/DDBJ databases">
        <authorList>
            <consortium name="DOE Joint Genome Institute"/>
            <person name="Ahrendt S."/>
            <person name="Riley R."/>
            <person name="Andreopoulos W."/>
            <person name="Labutti K."/>
            <person name="Pangilinan J."/>
            <person name="Ruiz-Duenas F.J."/>
            <person name="Barrasa J.M."/>
            <person name="Sanchez-Garcia M."/>
            <person name="Camarero S."/>
            <person name="Miyauchi S."/>
            <person name="Serrano A."/>
            <person name="Linde D."/>
            <person name="Babiker R."/>
            <person name="Drula E."/>
            <person name="Ayuso-Fernandez I."/>
            <person name="Pacheco R."/>
            <person name="Padilla G."/>
            <person name="Ferreira P."/>
            <person name="Barriuso J."/>
            <person name="Kellner H."/>
            <person name="Castanera R."/>
            <person name="Alfaro M."/>
            <person name="Ramirez L."/>
            <person name="Pisabarro A.G."/>
            <person name="Kuo A."/>
            <person name="Tritt A."/>
            <person name="Lipzen A."/>
            <person name="He G."/>
            <person name="Yan M."/>
            <person name="Ng V."/>
            <person name="Cullen D."/>
            <person name="Martin F."/>
            <person name="Rosso M.-N."/>
            <person name="Henrissat B."/>
            <person name="Hibbett D."/>
            <person name="Martinez A.T."/>
            <person name="Grigoriev I.V."/>
        </authorList>
    </citation>
    <scope>NUCLEOTIDE SEQUENCE</scope>
    <source>
        <strain evidence="1">CBS 506.95</strain>
    </source>
</reference>
<gene>
    <name evidence="1" type="ORF">CPB83DRAFT_245433</name>
</gene>
<sequence>MTTLPIAFDLTDGVLDYMTAQVRARAHRVPTEIVPPLDWPLDFRVDVEWAIKTIIKALDNEVRTSWSVLRYKEKVTPQNKGLNILNEDELLAQFPPIHSNGLQIHPMVISDVDGNILAWFLPDIITPGRQKAMFDDLSKLEMAITKTGVGWRVNGEIYHEGTFPKPGLASFSPAWFAQAHD</sequence>
<dbReference type="Proteomes" id="UP000807306">
    <property type="component" value="Unassembled WGS sequence"/>
</dbReference>
<accession>A0A9P6JHU5</accession>